<proteinExistence type="inferred from homology"/>
<comment type="similarity">
    <text evidence="1 7">Belongs to the cytochrome P450 family.</text>
</comment>
<evidence type="ECO:0000256" key="6">
    <source>
        <dbReference type="ARBA" id="ARBA00023033"/>
    </source>
</evidence>
<keyword evidence="6 7" id="KW-0503">Monooxygenase</keyword>
<dbReference type="Gene3D" id="1.10.630.10">
    <property type="entry name" value="Cytochrome P450"/>
    <property type="match status" value="1"/>
</dbReference>
<keyword evidence="3 7" id="KW-0479">Metal-binding</keyword>
<comment type="caution">
    <text evidence="8">The sequence shown here is derived from an EMBL/GenBank/DDBJ whole genome shotgun (WGS) entry which is preliminary data.</text>
</comment>
<evidence type="ECO:0000313" key="8">
    <source>
        <dbReference type="EMBL" id="MFC0270760.1"/>
    </source>
</evidence>
<dbReference type="PROSITE" id="PS00086">
    <property type="entry name" value="CYTOCHROME_P450"/>
    <property type="match status" value="1"/>
</dbReference>
<evidence type="ECO:0000256" key="7">
    <source>
        <dbReference type="RuleBase" id="RU000461"/>
    </source>
</evidence>
<dbReference type="CDD" id="cd20620">
    <property type="entry name" value="CYP132-like"/>
    <property type="match status" value="1"/>
</dbReference>
<evidence type="ECO:0000256" key="1">
    <source>
        <dbReference type="ARBA" id="ARBA00010617"/>
    </source>
</evidence>
<reference evidence="8 9" key="1">
    <citation type="submission" date="2024-09" db="EMBL/GenBank/DDBJ databases">
        <authorList>
            <person name="Sun Q."/>
            <person name="Mori K."/>
        </authorList>
    </citation>
    <scope>NUCLEOTIDE SEQUENCE [LARGE SCALE GENOMIC DNA]</scope>
    <source>
        <strain evidence="8 9">CCM 7228</strain>
    </source>
</reference>
<dbReference type="PANTHER" id="PTHR24291:SF50">
    <property type="entry name" value="BIFUNCTIONAL ALBAFLAVENONE MONOOXYGENASE_TERPENE SYNTHASE"/>
    <property type="match status" value="1"/>
</dbReference>
<protein>
    <submittedName>
        <fullName evidence="8">Cytochrome P450</fullName>
    </submittedName>
</protein>
<organism evidence="8 9">
    <name type="scientific">Metabacillus herbersteinensis</name>
    <dbReference type="NCBI Taxonomy" id="283816"/>
    <lineage>
        <taxon>Bacteria</taxon>
        <taxon>Bacillati</taxon>
        <taxon>Bacillota</taxon>
        <taxon>Bacilli</taxon>
        <taxon>Bacillales</taxon>
        <taxon>Bacillaceae</taxon>
        <taxon>Metabacillus</taxon>
    </lineage>
</organism>
<dbReference type="Proteomes" id="UP001589854">
    <property type="component" value="Unassembled WGS sequence"/>
</dbReference>
<dbReference type="PANTHER" id="PTHR24291">
    <property type="entry name" value="CYTOCHROME P450 FAMILY 4"/>
    <property type="match status" value="1"/>
</dbReference>
<name>A0ABV6GB39_9BACI</name>
<dbReference type="InterPro" id="IPR017972">
    <property type="entry name" value="Cyt_P450_CS"/>
</dbReference>
<keyword evidence="9" id="KW-1185">Reference proteome</keyword>
<accession>A0ABV6GB39</accession>
<dbReference type="EMBL" id="JBHLVO010000002">
    <property type="protein sequence ID" value="MFC0270760.1"/>
    <property type="molecule type" value="Genomic_DNA"/>
</dbReference>
<dbReference type="RefSeq" id="WP_378931043.1">
    <property type="nucleotide sequence ID" value="NZ_JBHLVO010000002.1"/>
</dbReference>
<dbReference type="InterPro" id="IPR001128">
    <property type="entry name" value="Cyt_P450"/>
</dbReference>
<dbReference type="Pfam" id="PF00067">
    <property type="entry name" value="p450"/>
    <property type="match status" value="1"/>
</dbReference>
<evidence type="ECO:0000256" key="5">
    <source>
        <dbReference type="ARBA" id="ARBA00023004"/>
    </source>
</evidence>
<dbReference type="InterPro" id="IPR036396">
    <property type="entry name" value="Cyt_P450_sf"/>
</dbReference>
<evidence type="ECO:0000313" key="9">
    <source>
        <dbReference type="Proteomes" id="UP001589854"/>
    </source>
</evidence>
<keyword evidence="4 7" id="KW-0560">Oxidoreductase</keyword>
<evidence type="ECO:0000256" key="4">
    <source>
        <dbReference type="ARBA" id="ARBA00023002"/>
    </source>
</evidence>
<keyword evidence="2 7" id="KW-0349">Heme</keyword>
<evidence type="ECO:0000256" key="3">
    <source>
        <dbReference type="ARBA" id="ARBA00022723"/>
    </source>
</evidence>
<evidence type="ECO:0000256" key="2">
    <source>
        <dbReference type="ARBA" id="ARBA00022617"/>
    </source>
</evidence>
<dbReference type="PRINTS" id="PR00463">
    <property type="entry name" value="EP450I"/>
</dbReference>
<sequence>MTRITAIDGSRISNFLWFQRDPLSFLLHASKLGDMVSIEASKKYPTYVVSAPDLIKEILVTKDKYFEKGRAASILSRTVGNGLLTSEGETHRRQQKMIRPAFYKEHLLHYANKIVQKANATDFQVEKEFNMSQRMMELTLEIITVTMFGKEVGEKKAEIAESVDTIIYQAAKTLFSPLPIPFKFPTPGNRKHHQSNEKINEFIYQLISDQKKTGATKDTLLHMLLATTYENGESLPEEEIRDQLVTMLLAGHETTATALTWAWYLLAKHPEIEEKFHEELTNKLGGRQPTFEDVRDLPYTETIFQETIRLYPPAWIILRESLSEVEVGGDTYPRKTTFMISPFAIHRKPPYFDEAEKFLPERFMDHPSPPTFSYFPFSGGPRACIGSNFAMMEAILILATIGQKYRFRLVEPQDIELVPLVSLRVKGGLNMVANSR</sequence>
<keyword evidence="5 7" id="KW-0408">Iron</keyword>
<dbReference type="InterPro" id="IPR050196">
    <property type="entry name" value="Cytochrome_P450_Monoox"/>
</dbReference>
<gene>
    <name evidence="8" type="ORF">ACFFIX_04750</name>
</gene>
<dbReference type="PRINTS" id="PR00385">
    <property type="entry name" value="P450"/>
</dbReference>
<dbReference type="InterPro" id="IPR002401">
    <property type="entry name" value="Cyt_P450_E_grp-I"/>
</dbReference>
<dbReference type="SUPFAM" id="SSF48264">
    <property type="entry name" value="Cytochrome P450"/>
    <property type="match status" value="1"/>
</dbReference>